<dbReference type="PROSITE" id="PS50157">
    <property type="entry name" value="ZINC_FINGER_C2H2_2"/>
    <property type="match status" value="1"/>
</dbReference>
<dbReference type="Gene3D" id="3.30.160.60">
    <property type="entry name" value="Classic Zinc Finger"/>
    <property type="match status" value="1"/>
</dbReference>
<proteinExistence type="predicted"/>
<evidence type="ECO:0000259" key="3">
    <source>
        <dbReference type="PROSITE" id="PS50157"/>
    </source>
</evidence>
<dbReference type="SUPFAM" id="SSF57667">
    <property type="entry name" value="beta-beta-alpha zinc fingers"/>
    <property type="match status" value="1"/>
</dbReference>
<keyword evidence="1" id="KW-0479">Metal-binding</keyword>
<comment type="caution">
    <text evidence="4">The sequence shown here is derived from an EMBL/GenBank/DDBJ whole genome shotgun (WGS) entry which is preliminary data.</text>
</comment>
<reference evidence="4 5" key="1">
    <citation type="journal article" date="2023" name="IMA Fungus">
        <title>Comparative genomic study of the Penicillium genus elucidates a diverse pangenome and 15 lateral gene transfer events.</title>
        <authorList>
            <person name="Petersen C."/>
            <person name="Sorensen T."/>
            <person name="Nielsen M.R."/>
            <person name="Sondergaard T.E."/>
            <person name="Sorensen J.L."/>
            <person name="Fitzpatrick D.A."/>
            <person name="Frisvad J.C."/>
            <person name="Nielsen K.L."/>
        </authorList>
    </citation>
    <scope>NUCLEOTIDE SEQUENCE [LARGE SCALE GENOMIC DNA]</scope>
    <source>
        <strain evidence="4 5">IBT 3361</strain>
    </source>
</reference>
<sequence>MAPDQSKQQTSRSLDETQPNPNRFASEELNSMAWSKWIGCVYNPDLTATEFLERWNQAYKHTRAHLMSLDTDIPNTIQYWQFLEAVHSHPDLEQWYPDVDWESKEAISMDQVRSQFLEVAIKIPARKRIVALVARSSSGSRMEKDDYLLWSLEWTKLFYEKNYGKIQSECRFLTFVQSSNTPLRPTGEVSSFFASLRNEVEEYEGELLIVVNGWDGLTTDRMSFYNLFSHWAERITLRIYSQESIWQRKKFFEVNVAQVCSVFRGEIEFDIEDLDNDFSLKDSTALFIRRFSAISLIKEDISVVSTELRALTNVRNEQPESRNLSKHICGDCNIPFPTSVDLNRHMHHKHEKHENPEMDLRCKFCGYLFSRKDHRDRHVKETCPQNRPKQTLACEIVIDTPCLLKEETTVARECSAGLQVPPPDQQTLAKQEPPAKKLKRCRRGSKIRFPPPEALPKGSDNGILSYYQLTERHARHLPRLELNPENLNGMEKDIVYKGELFCRYPKCEHFKRYSQPTKLRAHYEQSHRFRYQASSPGHLNKFDEHLHAEGIEWLARWAQLGQDEAGERPIPTRK</sequence>
<evidence type="ECO:0000256" key="2">
    <source>
        <dbReference type="SAM" id="MobiDB-lite"/>
    </source>
</evidence>
<evidence type="ECO:0000313" key="5">
    <source>
        <dbReference type="Proteomes" id="UP001220256"/>
    </source>
</evidence>
<feature type="region of interest" description="Disordered" evidence="2">
    <location>
        <begin position="417"/>
        <end position="441"/>
    </location>
</feature>
<feature type="region of interest" description="Disordered" evidence="2">
    <location>
        <begin position="1"/>
        <end position="23"/>
    </location>
</feature>
<organism evidence="4 5">
    <name type="scientific">Penicillium chrysogenum</name>
    <name type="common">Penicillium notatum</name>
    <dbReference type="NCBI Taxonomy" id="5076"/>
    <lineage>
        <taxon>Eukaryota</taxon>
        <taxon>Fungi</taxon>
        <taxon>Dikarya</taxon>
        <taxon>Ascomycota</taxon>
        <taxon>Pezizomycotina</taxon>
        <taxon>Eurotiomycetes</taxon>
        <taxon>Eurotiomycetidae</taxon>
        <taxon>Eurotiales</taxon>
        <taxon>Aspergillaceae</taxon>
        <taxon>Penicillium</taxon>
        <taxon>Penicillium chrysogenum species complex</taxon>
    </lineage>
</organism>
<evidence type="ECO:0000313" key="4">
    <source>
        <dbReference type="EMBL" id="KAJ5274727.1"/>
    </source>
</evidence>
<gene>
    <name evidence="4" type="ORF">N7505_003272</name>
</gene>
<dbReference type="EMBL" id="JAPVEB010000002">
    <property type="protein sequence ID" value="KAJ5274727.1"/>
    <property type="molecule type" value="Genomic_DNA"/>
</dbReference>
<name>A0ABQ8WPY4_PENCH</name>
<evidence type="ECO:0000256" key="1">
    <source>
        <dbReference type="PROSITE-ProRule" id="PRU00042"/>
    </source>
</evidence>
<dbReference type="PROSITE" id="PS00028">
    <property type="entry name" value="ZINC_FINGER_C2H2_1"/>
    <property type="match status" value="1"/>
</dbReference>
<feature type="domain" description="C2H2-type" evidence="3">
    <location>
        <begin position="360"/>
        <end position="388"/>
    </location>
</feature>
<protein>
    <recommendedName>
        <fullName evidence="3">C2H2-type domain-containing protein</fullName>
    </recommendedName>
</protein>
<dbReference type="InterPro" id="IPR013087">
    <property type="entry name" value="Znf_C2H2_type"/>
</dbReference>
<accession>A0ABQ8WPY4</accession>
<dbReference type="SMART" id="SM00355">
    <property type="entry name" value="ZnF_C2H2"/>
    <property type="match status" value="3"/>
</dbReference>
<keyword evidence="5" id="KW-1185">Reference proteome</keyword>
<keyword evidence="1" id="KW-0862">Zinc</keyword>
<keyword evidence="1" id="KW-0863">Zinc-finger</keyword>
<dbReference type="Proteomes" id="UP001220256">
    <property type="component" value="Unassembled WGS sequence"/>
</dbReference>
<dbReference type="InterPro" id="IPR036236">
    <property type="entry name" value="Znf_C2H2_sf"/>
</dbReference>